<protein>
    <recommendedName>
        <fullName evidence="2">serine O-acetyltransferase</fullName>
        <ecNumber evidence="2">2.3.1.30</ecNumber>
    </recommendedName>
</protein>
<dbReference type="InterPro" id="IPR053376">
    <property type="entry name" value="Serine_acetyltransferase"/>
</dbReference>
<sequence length="330" mass="35924">MADLIAPLARPEASAVVEMTDHHAGEPEPLSLEEVAERLCDPASYTTVYHRPLHDQPMPAVKVLREVMERLRAVLFPGYFGNSDITPESMRFHVGANLDAVSRLLADQIRRGYCFFCDREQVEGCQACEDRAKNLAGRFLAALPRIRSYLADDVQAAFEGDPAARSPGETIFCYPSITAMTHYRVAHELHHLGVELIPRIITEMAHSATGIDIHPGAEIGRRFFIDHGTGTVIGETCVIGDNVRLYQGVTLGAKSFPKDASGNIIKGIARHPVVEDEVTIYSGATILGRVTIGRGAVVGGNVWLTRDVPAGARVLQGRAREGVFEYGAGI</sequence>
<evidence type="ECO:0000256" key="3">
    <source>
        <dbReference type="ARBA" id="ARBA00022605"/>
    </source>
</evidence>
<evidence type="ECO:0000256" key="2">
    <source>
        <dbReference type="ARBA" id="ARBA00013266"/>
    </source>
</evidence>
<dbReference type="Pfam" id="PF00132">
    <property type="entry name" value="Hexapep"/>
    <property type="match status" value="1"/>
</dbReference>
<evidence type="ECO:0000313" key="7">
    <source>
        <dbReference type="EMBL" id="NDY55390.1"/>
    </source>
</evidence>
<evidence type="ECO:0000256" key="4">
    <source>
        <dbReference type="ARBA" id="ARBA00022679"/>
    </source>
</evidence>
<dbReference type="NCBIfam" id="NF041874">
    <property type="entry name" value="EPS_EpsC"/>
    <property type="match status" value="1"/>
</dbReference>
<accession>A0A7K3NGR9</accession>
<dbReference type="EMBL" id="JAAGRQ010000004">
    <property type="protein sequence ID" value="NDY55390.1"/>
    <property type="molecule type" value="Genomic_DNA"/>
</dbReference>
<comment type="similarity">
    <text evidence="1">Belongs to the transferase hexapeptide repeat family.</text>
</comment>
<reference evidence="7 8" key="1">
    <citation type="submission" date="2020-02" db="EMBL/GenBank/DDBJ databases">
        <title>Comparative genomics of sulfur disproportionating microorganisms.</title>
        <authorList>
            <person name="Ward L.M."/>
            <person name="Bertran E."/>
            <person name="Johnston D.T."/>
        </authorList>
    </citation>
    <scope>NUCLEOTIDE SEQUENCE [LARGE SCALE GENOMIC DNA]</scope>
    <source>
        <strain evidence="7 8">DSM 3696</strain>
    </source>
</reference>
<keyword evidence="8" id="KW-1185">Reference proteome</keyword>
<dbReference type="CDD" id="cd03354">
    <property type="entry name" value="LbH_SAT"/>
    <property type="match status" value="1"/>
</dbReference>
<dbReference type="Proteomes" id="UP000469724">
    <property type="component" value="Unassembled WGS sequence"/>
</dbReference>
<dbReference type="Gene3D" id="1.10.3130.10">
    <property type="entry name" value="serine acetyltransferase, domain 1"/>
    <property type="match status" value="1"/>
</dbReference>
<keyword evidence="3" id="KW-0028">Amino-acid biosynthesis</keyword>
<dbReference type="AlphaFoldDB" id="A0A7K3NGR9"/>
<evidence type="ECO:0000256" key="1">
    <source>
        <dbReference type="ARBA" id="ARBA00007274"/>
    </source>
</evidence>
<name>A0A7K3NGR9_9BACT</name>
<proteinExistence type="inferred from homology"/>
<dbReference type="EC" id="2.3.1.30" evidence="2"/>
<dbReference type="GO" id="GO:0009001">
    <property type="term" value="F:serine O-acetyltransferase activity"/>
    <property type="evidence" value="ECO:0007669"/>
    <property type="project" value="UniProtKB-EC"/>
</dbReference>
<gene>
    <name evidence="7" type="ORF">G3N56_01355</name>
</gene>
<comment type="caution">
    <text evidence="7">The sequence shown here is derived from an EMBL/GenBank/DDBJ whole genome shotgun (WGS) entry which is preliminary data.</text>
</comment>
<evidence type="ECO:0000313" key="8">
    <source>
        <dbReference type="Proteomes" id="UP000469724"/>
    </source>
</evidence>
<dbReference type="GO" id="GO:0008652">
    <property type="term" value="P:amino acid biosynthetic process"/>
    <property type="evidence" value="ECO:0007669"/>
    <property type="project" value="UniProtKB-KW"/>
</dbReference>
<dbReference type="InterPro" id="IPR042122">
    <property type="entry name" value="Ser_AcTrfase_N_sf"/>
</dbReference>
<dbReference type="PANTHER" id="PTHR42811">
    <property type="entry name" value="SERINE ACETYLTRANSFERASE"/>
    <property type="match status" value="1"/>
</dbReference>
<keyword evidence="5" id="KW-0012">Acyltransferase</keyword>
<evidence type="ECO:0000256" key="6">
    <source>
        <dbReference type="ARBA" id="ARBA00049486"/>
    </source>
</evidence>
<dbReference type="FunFam" id="2.160.10.10:FF:000015">
    <property type="entry name" value="Serine acetyltransferase, plasmid"/>
    <property type="match status" value="1"/>
</dbReference>
<evidence type="ECO:0000256" key="5">
    <source>
        <dbReference type="ARBA" id="ARBA00023315"/>
    </source>
</evidence>
<dbReference type="InterPro" id="IPR011004">
    <property type="entry name" value="Trimer_LpxA-like_sf"/>
</dbReference>
<organism evidence="7 8">
    <name type="scientific">Desulfolutivibrio sulfodismutans</name>
    <dbReference type="NCBI Taxonomy" id="63561"/>
    <lineage>
        <taxon>Bacteria</taxon>
        <taxon>Pseudomonadati</taxon>
        <taxon>Thermodesulfobacteriota</taxon>
        <taxon>Desulfovibrionia</taxon>
        <taxon>Desulfovibrionales</taxon>
        <taxon>Desulfovibrionaceae</taxon>
        <taxon>Desulfolutivibrio</taxon>
    </lineage>
</organism>
<dbReference type="SUPFAM" id="SSF51161">
    <property type="entry name" value="Trimeric LpxA-like enzymes"/>
    <property type="match status" value="1"/>
</dbReference>
<comment type="catalytic activity">
    <reaction evidence="6">
        <text>L-serine + acetyl-CoA = O-acetyl-L-serine + CoA</text>
        <dbReference type="Rhea" id="RHEA:24560"/>
        <dbReference type="ChEBI" id="CHEBI:33384"/>
        <dbReference type="ChEBI" id="CHEBI:57287"/>
        <dbReference type="ChEBI" id="CHEBI:57288"/>
        <dbReference type="ChEBI" id="CHEBI:58340"/>
        <dbReference type="EC" id="2.3.1.30"/>
    </reaction>
</comment>
<dbReference type="InterPro" id="IPR045304">
    <property type="entry name" value="LbH_SAT"/>
</dbReference>
<dbReference type="InterPro" id="IPR001451">
    <property type="entry name" value="Hexapep"/>
</dbReference>
<dbReference type="Gene3D" id="2.160.10.10">
    <property type="entry name" value="Hexapeptide repeat proteins"/>
    <property type="match status" value="1"/>
</dbReference>
<keyword evidence="4 7" id="KW-0808">Transferase</keyword>